<proteinExistence type="predicted"/>
<name>A0A5P1EJF7_ASPOF</name>
<sequence>MKPEQDSTLTHRCATKEYKAWKQKAHSARFTILAAMRNDLIGEFEDYPNAKSIWGALEARDLELLVMHSVRSRRFRRSSGLRLTLGEHQDTLKTKDMSTLAMVAESLNHKAKKPKQSGSPRGLQKEF</sequence>
<accession>A0A5P1EJF7</accession>
<evidence type="ECO:0000313" key="2">
    <source>
        <dbReference type="EMBL" id="ONK64731.1"/>
    </source>
</evidence>
<dbReference type="AlphaFoldDB" id="A0A5P1EJF7"/>
<reference evidence="3" key="1">
    <citation type="journal article" date="2017" name="Nat. Commun.">
        <title>The asparagus genome sheds light on the origin and evolution of a young Y chromosome.</title>
        <authorList>
            <person name="Harkess A."/>
            <person name="Zhou J."/>
            <person name="Xu C."/>
            <person name="Bowers J.E."/>
            <person name="Van der Hulst R."/>
            <person name="Ayyampalayam S."/>
            <person name="Mercati F."/>
            <person name="Riccardi P."/>
            <person name="McKain M.R."/>
            <person name="Kakrana A."/>
            <person name="Tang H."/>
            <person name="Ray J."/>
            <person name="Groenendijk J."/>
            <person name="Arikit S."/>
            <person name="Mathioni S.M."/>
            <person name="Nakano M."/>
            <person name="Shan H."/>
            <person name="Telgmann-Rauber A."/>
            <person name="Kanno A."/>
            <person name="Yue Z."/>
            <person name="Chen H."/>
            <person name="Li W."/>
            <person name="Chen Y."/>
            <person name="Xu X."/>
            <person name="Zhang Y."/>
            <person name="Luo S."/>
            <person name="Chen H."/>
            <person name="Gao J."/>
            <person name="Mao Z."/>
            <person name="Pires J.C."/>
            <person name="Luo M."/>
            <person name="Kudrna D."/>
            <person name="Wing R.A."/>
            <person name="Meyers B.C."/>
            <person name="Yi K."/>
            <person name="Kong H."/>
            <person name="Lavrijsen P."/>
            <person name="Sunseri F."/>
            <person name="Falavigna A."/>
            <person name="Ye Y."/>
            <person name="Leebens-Mack J.H."/>
            <person name="Chen G."/>
        </authorList>
    </citation>
    <scope>NUCLEOTIDE SEQUENCE [LARGE SCALE GENOMIC DNA]</scope>
    <source>
        <strain evidence="3">cv. DH0086</strain>
    </source>
</reference>
<evidence type="ECO:0000313" key="3">
    <source>
        <dbReference type="Proteomes" id="UP000243459"/>
    </source>
</evidence>
<keyword evidence="3" id="KW-1185">Reference proteome</keyword>
<protein>
    <submittedName>
        <fullName evidence="2">Uncharacterized protein</fullName>
    </submittedName>
</protein>
<dbReference type="Gramene" id="ONK64731">
    <property type="protein sequence ID" value="ONK64731"/>
    <property type="gene ID" value="A4U43_C07F29290"/>
</dbReference>
<evidence type="ECO:0000256" key="1">
    <source>
        <dbReference type="SAM" id="MobiDB-lite"/>
    </source>
</evidence>
<feature type="region of interest" description="Disordered" evidence="1">
    <location>
        <begin position="107"/>
        <end position="127"/>
    </location>
</feature>
<dbReference type="EMBL" id="CM007387">
    <property type="protein sequence ID" value="ONK64731.1"/>
    <property type="molecule type" value="Genomic_DNA"/>
</dbReference>
<organism evidence="2 3">
    <name type="scientific">Asparagus officinalis</name>
    <name type="common">Garden asparagus</name>
    <dbReference type="NCBI Taxonomy" id="4686"/>
    <lineage>
        <taxon>Eukaryota</taxon>
        <taxon>Viridiplantae</taxon>
        <taxon>Streptophyta</taxon>
        <taxon>Embryophyta</taxon>
        <taxon>Tracheophyta</taxon>
        <taxon>Spermatophyta</taxon>
        <taxon>Magnoliopsida</taxon>
        <taxon>Liliopsida</taxon>
        <taxon>Asparagales</taxon>
        <taxon>Asparagaceae</taxon>
        <taxon>Asparagoideae</taxon>
        <taxon>Asparagus</taxon>
    </lineage>
</organism>
<dbReference type="Proteomes" id="UP000243459">
    <property type="component" value="Chromosome 7"/>
</dbReference>
<gene>
    <name evidence="2" type="ORF">A4U43_C07F29290</name>
</gene>